<dbReference type="SMART" id="SM00028">
    <property type="entry name" value="TPR"/>
    <property type="match status" value="2"/>
</dbReference>
<evidence type="ECO:0000256" key="1">
    <source>
        <dbReference type="PROSITE-ProRule" id="PRU00339"/>
    </source>
</evidence>
<sequence>MRLTVLKHAPLFFLIVALAACNATPRLDTGDDDVYAPPSVGPLDDSLDNMITGDRLMEAGEYELALRAYYRAGVEDGLSVDVITAIGAANLALGRLGQAEEQFRAALQRQQDFVPALNNLGAVLIEQGEYGEARRILEQAFALDSGSSETIRDNLRLAIARMENQVYTGENEQNQPGLIRRGGGRYVLQSSL</sequence>
<dbReference type="InterPro" id="IPR019734">
    <property type="entry name" value="TPR_rpt"/>
</dbReference>
<evidence type="ECO:0000256" key="2">
    <source>
        <dbReference type="SAM" id="SignalP"/>
    </source>
</evidence>
<dbReference type="RefSeq" id="WP_219001811.1">
    <property type="nucleotide sequence ID" value="NZ_CP079194.1"/>
</dbReference>
<feature type="signal peptide" evidence="2">
    <location>
        <begin position="1"/>
        <end position="19"/>
    </location>
</feature>
<dbReference type="AlphaFoldDB" id="A0A8F6TVP0"/>
<organism evidence="3 4">
    <name type="scientific">Gymnodinialimonas ceratoperidinii</name>
    <dbReference type="NCBI Taxonomy" id="2856823"/>
    <lineage>
        <taxon>Bacteria</taxon>
        <taxon>Pseudomonadati</taxon>
        <taxon>Pseudomonadota</taxon>
        <taxon>Alphaproteobacteria</taxon>
        <taxon>Rhodobacterales</taxon>
        <taxon>Paracoccaceae</taxon>
        <taxon>Gymnodinialimonas</taxon>
    </lineage>
</organism>
<feature type="repeat" description="TPR" evidence="1">
    <location>
        <begin position="114"/>
        <end position="147"/>
    </location>
</feature>
<accession>A0A8F6TVP0</accession>
<keyword evidence="2" id="KW-0732">Signal</keyword>
<dbReference type="Proteomes" id="UP000825009">
    <property type="component" value="Chromosome"/>
</dbReference>
<keyword evidence="1" id="KW-0802">TPR repeat</keyword>
<evidence type="ECO:0000313" key="3">
    <source>
        <dbReference type="EMBL" id="QXT39313.1"/>
    </source>
</evidence>
<dbReference type="Pfam" id="PF13374">
    <property type="entry name" value="TPR_10"/>
    <property type="match status" value="1"/>
</dbReference>
<dbReference type="PROSITE" id="PS50005">
    <property type="entry name" value="TPR"/>
    <property type="match status" value="1"/>
</dbReference>
<protein>
    <submittedName>
        <fullName evidence="3">Tetratricopeptide repeat protein</fullName>
    </submittedName>
</protein>
<gene>
    <name evidence="3" type="ORF">KYE46_15515</name>
</gene>
<keyword evidence="4" id="KW-1185">Reference proteome</keyword>
<evidence type="ECO:0000313" key="4">
    <source>
        <dbReference type="Proteomes" id="UP000825009"/>
    </source>
</evidence>
<reference evidence="3 4" key="1">
    <citation type="submission" date="2021-07" db="EMBL/GenBank/DDBJ databases">
        <title>A novel Jannaschia species isolated from marine dinoflagellate Ceratoperidinium margalefii.</title>
        <authorList>
            <person name="Jiang Y."/>
            <person name="Li Z."/>
        </authorList>
    </citation>
    <scope>NUCLEOTIDE SEQUENCE [LARGE SCALE GENOMIC DNA]</scope>
    <source>
        <strain evidence="3 4">J12C1-MA-4</strain>
    </source>
</reference>
<dbReference type="KEGG" id="gce:KYE46_15515"/>
<name>A0A8F6TVP0_9RHOB</name>
<dbReference type="EMBL" id="CP079194">
    <property type="protein sequence ID" value="QXT39313.1"/>
    <property type="molecule type" value="Genomic_DNA"/>
</dbReference>
<dbReference type="PROSITE" id="PS51257">
    <property type="entry name" value="PROKAR_LIPOPROTEIN"/>
    <property type="match status" value="1"/>
</dbReference>
<proteinExistence type="predicted"/>
<feature type="chain" id="PRO_5034490769" evidence="2">
    <location>
        <begin position="20"/>
        <end position="192"/>
    </location>
</feature>